<dbReference type="Proteomes" id="UP000198312">
    <property type="component" value="Chromosome"/>
</dbReference>
<evidence type="ECO:0000256" key="3">
    <source>
        <dbReference type="SAM" id="SignalP"/>
    </source>
</evidence>
<dbReference type="CDD" id="cd22786">
    <property type="entry name" value="DPBB_YuiC-like"/>
    <property type="match status" value="1"/>
</dbReference>
<dbReference type="Gene3D" id="3.10.350.10">
    <property type="entry name" value="LysM domain"/>
    <property type="match status" value="2"/>
</dbReference>
<dbReference type="PANTHER" id="PTHR39160">
    <property type="entry name" value="CELL WALL-BINDING PROTEIN YOCH"/>
    <property type="match status" value="1"/>
</dbReference>
<feature type="region of interest" description="Disordered" evidence="2">
    <location>
        <begin position="120"/>
        <end position="175"/>
    </location>
</feature>
<dbReference type="PANTHER" id="PTHR39160:SF6">
    <property type="entry name" value="CELL WALL-BINDING PROTEIN YOCH"/>
    <property type="match status" value="1"/>
</dbReference>
<reference evidence="5 6" key="1">
    <citation type="submission" date="2017-07" db="EMBL/GenBank/DDBJ databases">
        <title>Virgibacillus sp. LM2416.</title>
        <authorList>
            <person name="Tak E.J."/>
            <person name="Bae J.-W."/>
        </authorList>
    </citation>
    <scope>NUCLEOTIDE SEQUENCE [LARGE SCALE GENOMIC DNA]</scope>
    <source>
        <strain evidence="5 6">LM2416</strain>
    </source>
</reference>
<dbReference type="Gene3D" id="2.40.40.10">
    <property type="entry name" value="RlpA-like domain"/>
    <property type="match status" value="1"/>
</dbReference>
<dbReference type="SUPFAM" id="SSF54106">
    <property type="entry name" value="LysM domain"/>
    <property type="match status" value="2"/>
</dbReference>
<dbReference type="GO" id="GO:0009254">
    <property type="term" value="P:peptidoglycan turnover"/>
    <property type="evidence" value="ECO:0007669"/>
    <property type="project" value="InterPro"/>
</dbReference>
<dbReference type="RefSeq" id="WP_089061251.1">
    <property type="nucleotide sequence ID" value="NZ_CP022315.1"/>
</dbReference>
<proteinExistence type="predicted"/>
<dbReference type="GO" id="GO:0019867">
    <property type="term" value="C:outer membrane"/>
    <property type="evidence" value="ECO:0007669"/>
    <property type="project" value="InterPro"/>
</dbReference>
<accession>A0A220U2C3</accession>
<dbReference type="AlphaFoldDB" id="A0A220U2C3"/>
<keyword evidence="1 3" id="KW-0732">Signal</keyword>
<dbReference type="InterPro" id="IPR018392">
    <property type="entry name" value="LysM"/>
</dbReference>
<dbReference type="GO" id="GO:0004553">
    <property type="term" value="F:hydrolase activity, hydrolyzing O-glycosyl compounds"/>
    <property type="evidence" value="ECO:0007669"/>
    <property type="project" value="InterPro"/>
</dbReference>
<dbReference type="PROSITE" id="PS51782">
    <property type="entry name" value="LYSM"/>
    <property type="match status" value="2"/>
</dbReference>
<feature type="chain" id="PRO_5012307379" evidence="3">
    <location>
        <begin position="25"/>
        <end position="268"/>
    </location>
</feature>
<feature type="signal peptide" evidence="3">
    <location>
        <begin position="1"/>
        <end position="24"/>
    </location>
</feature>
<evidence type="ECO:0000313" key="6">
    <source>
        <dbReference type="Proteomes" id="UP000198312"/>
    </source>
</evidence>
<dbReference type="Pfam" id="PF01476">
    <property type="entry name" value="LysM"/>
    <property type="match status" value="2"/>
</dbReference>
<name>A0A220U2C3_9BACI</name>
<feature type="compositionally biased region" description="Basic and acidic residues" evidence="2">
    <location>
        <begin position="128"/>
        <end position="172"/>
    </location>
</feature>
<dbReference type="InterPro" id="IPR036908">
    <property type="entry name" value="RlpA-like_sf"/>
</dbReference>
<feature type="domain" description="LysM" evidence="4">
    <location>
        <begin position="25"/>
        <end position="68"/>
    </location>
</feature>
<organism evidence="5 6">
    <name type="scientific">Virgibacillus phasianinus</name>
    <dbReference type="NCBI Taxonomy" id="2017483"/>
    <lineage>
        <taxon>Bacteria</taxon>
        <taxon>Bacillati</taxon>
        <taxon>Bacillota</taxon>
        <taxon>Bacilli</taxon>
        <taxon>Bacillales</taxon>
        <taxon>Bacillaceae</taxon>
        <taxon>Virgibacillus</taxon>
    </lineage>
</organism>
<dbReference type="OrthoDB" id="9798935at2"/>
<evidence type="ECO:0000256" key="2">
    <source>
        <dbReference type="SAM" id="MobiDB-lite"/>
    </source>
</evidence>
<dbReference type="InterPro" id="IPR051933">
    <property type="entry name" value="Resuscitation_pf_RpfB"/>
</dbReference>
<feature type="domain" description="LysM" evidence="4">
    <location>
        <begin position="70"/>
        <end position="113"/>
    </location>
</feature>
<gene>
    <name evidence="5" type="ORF">CFK37_07370</name>
</gene>
<sequence>MKKLVAIIATGIIIAGAGMTSVSAEEYQVEKGDSLWDIANEYNTTVDDLVEINALKSTVIHPKQKLFINETYKVEKGDTLIGIGDEFDVAVDDIKSWNNLDSDIIVIGQELKINGVNIDQQQDNQPAKAEKASASEETQKAEPKTETTKKAEPKTESDDSNSAEKAENDSPDGKTISVSATAYTADCPGCSGVTSTGIDLNANPDAKVIAVDPNVIPLGSEVYVEGYGRAVAGDVGSGINGNEIDVHVGSKSEANTWGVKTVNVTILD</sequence>
<dbReference type="Pfam" id="PF06725">
    <property type="entry name" value="3D"/>
    <property type="match status" value="1"/>
</dbReference>
<evidence type="ECO:0000313" key="5">
    <source>
        <dbReference type="EMBL" id="ASK61991.1"/>
    </source>
</evidence>
<dbReference type="InterPro" id="IPR010611">
    <property type="entry name" value="3D_dom"/>
</dbReference>
<evidence type="ECO:0000259" key="4">
    <source>
        <dbReference type="PROSITE" id="PS51782"/>
    </source>
</evidence>
<evidence type="ECO:0000256" key="1">
    <source>
        <dbReference type="ARBA" id="ARBA00022729"/>
    </source>
</evidence>
<dbReference type="SMART" id="SM00257">
    <property type="entry name" value="LysM"/>
    <property type="match status" value="2"/>
</dbReference>
<dbReference type="InterPro" id="IPR036779">
    <property type="entry name" value="LysM_dom_sf"/>
</dbReference>
<dbReference type="SUPFAM" id="SSF50685">
    <property type="entry name" value="Barwin-like endoglucanases"/>
    <property type="match status" value="1"/>
</dbReference>
<protein>
    <submittedName>
        <fullName evidence="5">Cell wall-binding protein</fullName>
    </submittedName>
</protein>
<dbReference type="EMBL" id="CP022315">
    <property type="protein sequence ID" value="ASK61991.1"/>
    <property type="molecule type" value="Genomic_DNA"/>
</dbReference>
<dbReference type="KEGG" id="vil:CFK37_07370"/>
<keyword evidence="6" id="KW-1185">Reference proteome</keyword>
<dbReference type="CDD" id="cd00118">
    <property type="entry name" value="LysM"/>
    <property type="match status" value="2"/>
</dbReference>